<dbReference type="RefSeq" id="WP_039605711.1">
    <property type="nucleotide sequence ID" value="NZ_FMUP01000007.1"/>
</dbReference>
<dbReference type="Gene3D" id="3.40.50.1820">
    <property type="entry name" value="alpha/beta hydrolase"/>
    <property type="match status" value="1"/>
</dbReference>
<dbReference type="PANTHER" id="PTHR22946:SF0">
    <property type="entry name" value="DIENELACTONE HYDROLASE DOMAIN-CONTAINING PROTEIN"/>
    <property type="match status" value="1"/>
</dbReference>
<gene>
    <name evidence="2" type="ORF">PT85_01270</name>
</gene>
<dbReference type="EMBL" id="JTAK01000001">
    <property type="protein sequence ID" value="KHO66236.1"/>
    <property type="molecule type" value="Genomic_DNA"/>
</dbReference>
<dbReference type="Proteomes" id="UP000030980">
    <property type="component" value="Unassembled WGS sequence"/>
</dbReference>
<dbReference type="OrthoDB" id="9787933at2"/>
<dbReference type="GO" id="GO:0016787">
    <property type="term" value="F:hydrolase activity"/>
    <property type="evidence" value="ECO:0007669"/>
    <property type="project" value="UniProtKB-KW"/>
</dbReference>
<dbReference type="InterPro" id="IPR029058">
    <property type="entry name" value="AB_hydrolase_fold"/>
</dbReference>
<evidence type="ECO:0000259" key="1">
    <source>
        <dbReference type="Pfam" id="PF01738"/>
    </source>
</evidence>
<dbReference type="Pfam" id="PF01738">
    <property type="entry name" value="DLH"/>
    <property type="match status" value="1"/>
</dbReference>
<proteinExistence type="predicted"/>
<dbReference type="InterPro" id="IPR002925">
    <property type="entry name" value="Dienelactn_hydro"/>
</dbReference>
<reference evidence="2 3" key="1">
    <citation type="submission" date="2014-11" db="EMBL/GenBank/DDBJ databases">
        <title>Genome sequence of Pseudomonas tuomuerensis JCM 14085.</title>
        <authorList>
            <person name="Shin S.-K."/>
            <person name="Yi H."/>
        </authorList>
    </citation>
    <scope>NUCLEOTIDE SEQUENCE [LARGE SCALE GENOMIC DNA]</scope>
    <source>
        <strain evidence="2 3">JCM 14085</strain>
    </source>
</reference>
<dbReference type="SUPFAM" id="SSF53474">
    <property type="entry name" value="alpha/beta-Hydrolases"/>
    <property type="match status" value="1"/>
</dbReference>
<evidence type="ECO:0000313" key="3">
    <source>
        <dbReference type="Proteomes" id="UP000030980"/>
    </source>
</evidence>
<keyword evidence="3" id="KW-1185">Reference proteome</keyword>
<evidence type="ECO:0000313" key="2">
    <source>
        <dbReference type="EMBL" id="KHO66236.1"/>
    </source>
</evidence>
<comment type="caution">
    <text evidence="2">The sequence shown here is derived from an EMBL/GenBank/DDBJ whole genome shotgun (WGS) entry which is preliminary data.</text>
</comment>
<dbReference type="STRING" id="706570.PT85_01270"/>
<organism evidence="2 3">
    <name type="scientific">Pseudomonas flexibilis</name>
    <dbReference type="NCBI Taxonomy" id="706570"/>
    <lineage>
        <taxon>Bacteria</taxon>
        <taxon>Pseudomonadati</taxon>
        <taxon>Pseudomonadota</taxon>
        <taxon>Gammaproteobacteria</taxon>
        <taxon>Pseudomonadales</taxon>
        <taxon>Pseudomonadaceae</taxon>
        <taxon>Pseudomonas</taxon>
    </lineage>
</organism>
<protein>
    <submittedName>
        <fullName evidence="2">Dienelactone hydrolase</fullName>
    </submittedName>
</protein>
<accession>A0A0B3BYW0</accession>
<feature type="domain" description="Dienelactone hydrolase" evidence="1">
    <location>
        <begin position="31"/>
        <end position="252"/>
    </location>
</feature>
<sequence>MSAPSSGGLAQAEIQTRELTYQSADGTPLCGYLAYDEAEEGPRPGVLVAPEFWGLNDYIRRRARELAALGYAALALDMYGNGRTTTDPGEARSLMQAATASVELTRQRFEAALDVLLRQPEVDPRRIGAIGYCFGGKLVLDMARQGLPLAGVVSFHGRLTPAVPATPGSVKARVLVEHGEADSMTTPEQLQAFQDEMREAGADCRLVIHPGARHGFTNPQADQRRTDTLDIGYQREADARSWADMKAFFAEVFV</sequence>
<dbReference type="AlphaFoldDB" id="A0A0B3BYW0"/>
<name>A0A0B3BYW0_9PSED</name>
<dbReference type="PANTHER" id="PTHR22946">
    <property type="entry name" value="DIENELACTONE HYDROLASE DOMAIN-CONTAINING PROTEIN-RELATED"/>
    <property type="match status" value="1"/>
</dbReference>
<dbReference type="InterPro" id="IPR050261">
    <property type="entry name" value="FrsA_esterase"/>
</dbReference>
<keyword evidence="2" id="KW-0378">Hydrolase</keyword>